<dbReference type="EMBL" id="JBDFQZ010000011">
    <property type="protein sequence ID" value="KAK9675946.1"/>
    <property type="molecule type" value="Genomic_DNA"/>
</dbReference>
<proteinExistence type="predicted"/>
<dbReference type="PANTHER" id="PTHR37610:SF40">
    <property type="entry name" value="OS01G0909600 PROTEIN"/>
    <property type="match status" value="1"/>
</dbReference>
<protein>
    <recommendedName>
        <fullName evidence="1">Retrotransposon Copia-like N-terminal domain-containing protein</fullName>
    </recommendedName>
</protein>
<dbReference type="Proteomes" id="UP001443914">
    <property type="component" value="Unassembled WGS sequence"/>
</dbReference>
<keyword evidence="3" id="KW-1185">Reference proteome</keyword>
<comment type="caution">
    <text evidence="2">The sequence shown here is derived from an EMBL/GenBank/DDBJ whole genome shotgun (WGS) entry which is preliminary data.</text>
</comment>
<evidence type="ECO:0000313" key="2">
    <source>
        <dbReference type="EMBL" id="KAK9675946.1"/>
    </source>
</evidence>
<dbReference type="InterPro" id="IPR029472">
    <property type="entry name" value="Copia-like_N"/>
</dbReference>
<dbReference type="Pfam" id="PF14244">
    <property type="entry name" value="Retrotran_gag_3"/>
    <property type="match status" value="1"/>
</dbReference>
<sequence>MSETTYNSVYKDPLHLTSGDQSLLHLVPQVFSGKSFLRWSRIIKIALIAKNNLGFVDGSYAQPVESHANYNDWTRTDYTVMRWILNSLSDVIADSLSYDVVQIVQNESSVAEYYCRLKSVWEDMRALDPLPECRCEVVSKCSCSLLKKMVD</sequence>
<feature type="domain" description="Retrotransposon Copia-like N-terminal" evidence="1">
    <location>
        <begin position="24"/>
        <end position="63"/>
    </location>
</feature>
<dbReference type="PANTHER" id="PTHR37610">
    <property type="entry name" value="CCHC-TYPE DOMAIN-CONTAINING PROTEIN"/>
    <property type="match status" value="1"/>
</dbReference>
<dbReference type="AlphaFoldDB" id="A0AAW1HHY4"/>
<reference evidence="2" key="1">
    <citation type="submission" date="2024-03" db="EMBL/GenBank/DDBJ databases">
        <title>WGS assembly of Saponaria officinalis var. Norfolk2.</title>
        <authorList>
            <person name="Jenkins J."/>
            <person name="Shu S."/>
            <person name="Grimwood J."/>
            <person name="Barry K."/>
            <person name="Goodstein D."/>
            <person name="Schmutz J."/>
            <person name="Leebens-Mack J."/>
            <person name="Osbourn A."/>
        </authorList>
    </citation>
    <scope>NUCLEOTIDE SEQUENCE [LARGE SCALE GENOMIC DNA]</scope>
    <source>
        <strain evidence="2">JIC</strain>
    </source>
</reference>
<evidence type="ECO:0000313" key="3">
    <source>
        <dbReference type="Proteomes" id="UP001443914"/>
    </source>
</evidence>
<evidence type="ECO:0000259" key="1">
    <source>
        <dbReference type="Pfam" id="PF14244"/>
    </source>
</evidence>
<gene>
    <name evidence="2" type="ORF">RND81_11G043300</name>
</gene>
<name>A0AAW1HHY4_SAPOF</name>
<accession>A0AAW1HHY4</accession>
<organism evidence="2 3">
    <name type="scientific">Saponaria officinalis</name>
    <name type="common">Common soapwort</name>
    <name type="synonym">Lychnis saponaria</name>
    <dbReference type="NCBI Taxonomy" id="3572"/>
    <lineage>
        <taxon>Eukaryota</taxon>
        <taxon>Viridiplantae</taxon>
        <taxon>Streptophyta</taxon>
        <taxon>Embryophyta</taxon>
        <taxon>Tracheophyta</taxon>
        <taxon>Spermatophyta</taxon>
        <taxon>Magnoliopsida</taxon>
        <taxon>eudicotyledons</taxon>
        <taxon>Gunneridae</taxon>
        <taxon>Pentapetalae</taxon>
        <taxon>Caryophyllales</taxon>
        <taxon>Caryophyllaceae</taxon>
        <taxon>Caryophylleae</taxon>
        <taxon>Saponaria</taxon>
    </lineage>
</organism>